<gene>
    <name evidence="1" type="ORF">LAME_0E07624G</name>
</gene>
<reference evidence="2" key="1">
    <citation type="submission" date="2016-03" db="EMBL/GenBank/DDBJ databases">
        <authorList>
            <person name="Devillers Hugo."/>
        </authorList>
    </citation>
    <scope>NUCLEOTIDE SEQUENCE [LARGE SCALE GENOMIC DNA]</scope>
</reference>
<evidence type="ECO:0000313" key="2">
    <source>
        <dbReference type="Proteomes" id="UP000191144"/>
    </source>
</evidence>
<dbReference type="EMBL" id="LT598481">
    <property type="protein sequence ID" value="SCU90231.1"/>
    <property type="molecule type" value="Genomic_DNA"/>
</dbReference>
<accession>A0A1G4JIE0</accession>
<name>A0A1G4JIE0_9SACH</name>
<dbReference type="Proteomes" id="UP000191144">
    <property type="component" value="Chromosome E"/>
</dbReference>
<sequence>MPSVTGFWFRSQTLALVLRKFWLYEKTFRLLTELDASDTATGTDSMDSENSGTKARNAIEIIDVWEELRDLGKAWEPLSTDVKILNSLARYLKRNPEVKAKFEKTRIATRKSFCDELKRCMIVTEEIRVEEPGLCHNDGCITSEITFHRYPFIKTCWTSARARVDKRSGELKDVDFVFICVFLN</sequence>
<organism evidence="1 2">
    <name type="scientific">Lachancea meyersii CBS 8951</name>
    <dbReference type="NCBI Taxonomy" id="1266667"/>
    <lineage>
        <taxon>Eukaryota</taxon>
        <taxon>Fungi</taxon>
        <taxon>Dikarya</taxon>
        <taxon>Ascomycota</taxon>
        <taxon>Saccharomycotina</taxon>
        <taxon>Saccharomycetes</taxon>
        <taxon>Saccharomycetales</taxon>
        <taxon>Saccharomycetaceae</taxon>
        <taxon>Lachancea</taxon>
    </lineage>
</organism>
<protein>
    <submittedName>
        <fullName evidence="1">LAME_0E07624g1_1</fullName>
    </submittedName>
</protein>
<proteinExistence type="predicted"/>
<keyword evidence="2" id="KW-1185">Reference proteome</keyword>
<dbReference type="AlphaFoldDB" id="A0A1G4JIE0"/>
<evidence type="ECO:0000313" key="1">
    <source>
        <dbReference type="EMBL" id="SCU90231.1"/>
    </source>
</evidence>